<evidence type="ECO:0000256" key="4">
    <source>
        <dbReference type="ARBA" id="ARBA00022989"/>
    </source>
</evidence>
<accession>A0AAD5LGY7</accession>
<feature type="transmembrane region" description="Helical" evidence="6">
    <location>
        <begin position="293"/>
        <end position="313"/>
    </location>
</feature>
<sequence length="496" mass="53279">MTASIELLTLPSPRHERSPLLPLHGEPKGASMDHDAAHEQQVSTRAELRELLALAYPVILTTALEFLPGFSSIVLTGHLESPLKKEYVAAATLSTMFTNITAFTIGSGLTSALDTIASQAFGANRLDRIGVYCQTAMLVVGVCLVPALALNFYTGAVLSWFGQDAVVCDLAQVFARYTLPGLPFIFLYDIERRVLQAQNIMTPLVVVAVVGNIVEIVVGYWLAYHTTVGFAGIAMARALGYAVLPIGMQLYFHLQPELLASWWTGWDLAAALDHVGLFVKLGVPGMLMMLMEWWAFEVLSLLAGVLPNGVLAVSAHTVQLNVVQLAYVVFLGLSVATNIRVGNCLGAGNAAGARMAARLGLAIVAVIGVCWSAGVLVFRNRISALFVDDAQTVEAASLVLVLWAPFEVLEALNCVMQGVFRGAGLQDLAARTNAFAYFVVGIPVAYALAFPGHWGLQGLWVGFGLGVSASFLALLAFFRSWNWYQLTSEADTRTAE</sequence>
<comment type="subcellular location">
    <subcellularLocation>
        <location evidence="1">Membrane</location>
        <topology evidence="1">Multi-pass membrane protein</topology>
    </subcellularLocation>
</comment>
<organism evidence="7 8">
    <name type="scientific">Pythium insidiosum</name>
    <name type="common">Pythiosis disease agent</name>
    <dbReference type="NCBI Taxonomy" id="114742"/>
    <lineage>
        <taxon>Eukaryota</taxon>
        <taxon>Sar</taxon>
        <taxon>Stramenopiles</taxon>
        <taxon>Oomycota</taxon>
        <taxon>Peronosporomycetes</taxon>
        <taxon>Pythiales</taxon>
        <taxon>Pythiaceae</taxon>
        <taxon>Pythium</taxon>
    </lineage>
</organism>
<dbReference type="GO" id="GO:0016020">
    <property type="term" value="C:membrane"/>
    <property type="evidence" value="ECO:0007669"/>
    <property type="project" value="UniProtKB-SubCell"/>
</dbReference>
<evidence type="ECO:0000256" key="6">
    <source>
        <dbReference type="SAM" id="Phobius"/>
    </source>
</evidence>
<name>A0AAD5LGY7_PYTIN</name>
<protein>
    <recommendedName>
        <fullName evidence="9">Multidrug/Oligosaccharidyl-lipid/Polysaccharide (MOP) Flippase Superfamily</fullName>
    </recommendedName>
</protein>
<feature type="transmembrane region" description="Helical" evidence="6">
    <location>
        <begin position="87"/>
        <end position="109"/>
    </location>
</feature>
<dbReference type="CDD" id="cd13132">
    <property type="entry name" value="MATE_eukaryotic"/>
    <property type="match status" value="1"/>
</dbReference>
<dbReference type="Pfam" id="PF01554">
    <property type="entry name" value="MatE"/>
    <property type="match status" value="2"/>
</dbReference>
<feature type="transmembrane region" description="Helical" evidence="6">
    <location>
        <begin position="228"/>
        <end position="252"/>
    </location>
</feature>
<feature type="transmembrane region" description="Helical" evidence="6">
    <location>
        <begin position="460"/>
        <end position="478"/>
    </location>
</feature>
<dbReference type="NCBIfam" id="TIGR00797">
    <property type="entry name" value="matE"/>
    <property type="match status" value="1"/>
</dbReference>
<evidence type="ECO:0000256" key="1">
    <source>
        <dbReference type="ARBA" id="ARBA00004141"/>
    </source>
</evidence>
<evidence type="ECO:0008006" key="9">
    <source>
        <dbReference type="Google" id="ProtNLM"/>
    </source>
</evidence>
<feature type="transmembrane region" description="Helical" evidence="6">
    <location>
        <begin position="359"/>
        <end position="378"/>
    </location>
</feature>
<dbReference type="InterPro" id="IPR002528">
    <property type="entry name" value="MATE_fam"/>
</dbReference>
<keyword evidence="3 6" id="KW-0812">Transmembrane</keyword>
<dbReference type="AlphaFoldDB" id="A0AAD5LGY7"/>
<evidence type="ECO:0000256" key="2">
    <source>
        <dbReference type="ARBA" id="ARBA00010199"/>
    </source>
</evidence>
<keyword evidence="4 6" id="KW-1133">Transmembrane helix</keyword>
<comment type="similarity">
    <text evidence="2">Belongs to the multi antimicrobial extrusion (MATE) (TC 2.A.66.1) family.</text>
</comment>
<keyword evidence="5 6" id="KW-0472">Membrane</keyword>
<dbReference type="GO" id="GO:0042910">
    <property type="term" value="F:xenobiotic transmembrane transporter activity"/>
    <property type="evidence" value="ECO:0007669"/>
    <property type="project" value="InterPro"/>
</dbReference>
<feature type="transmembrane region" description="Helical" evidence="6">
    <location>
        <begin position="434"/>
        <end position="454"/>
    </location>
</feature>
<evidence type="ECO:0000256" key="5">
    <source>
        <dbReference type="ARBA" id="ARBA00023136"/>
    </source>
</evidence>
<feature type="transmembrane region" description="Helical" evidence="6">
    <location>
        <begin position="129"/>
        <end position="150"/>
    </location>
</feature>
<dbReference type="Proteomes" id="UP001209570">
    <property type="component" value="Unassembled WGS sequence"/>
</dbReference>
<evidence type="ECO:0000256" key="3">
    <source>
        <dbReference type="ARBA" id="ARBA00022692"/>
    </source>
</evidence>
<feature type="transmembrane region" description="Helical" evidence="6">
    <location>
        <begin position="51"/>
        <end position="75"/>
    </location>
</feature>
<dbReference type="InterPro" id="IPR045069">
    <property type="entry name" value="MATE_euk"/>
</dbReference>
<dbReference type="GO" id="GO:1990961">
    <property type="term" value="P:xenobiotic detoxification by transmembrane export across the plasma membrane"/>
    <property type="evidence" value="ECO:0007669"/>
    <property type="project" value="InterPro"/>
</dbReference>
<dbReference type="PANTHER" id="PTHR11206">
    <property type="entry name" value="MULTIDRUG RESISTANCE PROTEIN"/>
    <property type="match status" value="1"/>
</dbReference>
<gene>
    <name evidence="7" type="ORF">P43SY_001185</name>
</gene>
<feature type="transmembrane region" description="Helical" evidence="6">
    <location>
        <begin position="200"/>
        <end position="222"/>
    </location>
</feature>
<proteinExistence type="inferred from homology"/>
<keyword evidence="8" id="KW-1185">Reference proteome</keyword>
<evidence type="ECO:0000313" key="7">
    <source>
        <dbReference type="EMBL" id="KAJ0398095.1"/>
    </source>
</evidence>
<feature type="transmembrane region" description="Helical" evidence="6">
    <location>
        <begin position="320"/>
        <end position="339"/>
    </location>
</feature>
<reference evidence="7" key="1">
    <citation type="submission" date="2021-12" db="EMBL/GenBank/DDBJ databases">
        <title>Prjna785345.</title>
        <authorList>
            <person name="Rujirawat T."/>
            <person name="Krajaejun T."/>
        </authorList>
    </citation>
    <scope>NUCLEOTIDE SEQUENCE</scope>
    <source>
        <strain evidence="7">Pi057C3</strain>
    </source>
</reference>
<dbReference type="GO" id="GO:0015297">
    <property type="term" value="F:antiporter activity"/>
    <property type="evidence" value="ECO:0007669"/>
    <property type="project" value="InterPro"/>
</dbReference>
<comment type="caution">
    <text evidence="7">The sequence shown here is derived from an EMBL/GenBank/DDBJ whole genome shotgun (WGS) entry which is preliminary data.</text>
</comment>
<dbReference type="EMBL" id="JAKCXM010000228">
    <property type="protein sequence ID" value="KAJ0398095.1"/>
    <property type="molecule type" value="Genomic_DNA"/>
</dbReference>
<evidence type="ECO:0000313" key="8">
    <source>
        <dbReference type="Proteomes" id="UP001209570"/>
    </source>
</evidence>